<dbReference type="AlphaFoldDB" id="A0A1R0GQQ4"/>
<gene>
    <name evidence="1" type="ORF">AYI68_g6708</name>
</gene>
<reference evidence="1 2" key="1">
    <citation type="journal article" date="2016" name="Mol. Biol. Evol.">
        <title>Genome-Wide Survey of Gut Fungi (Harpellales) Reveals the First Horizontally Transferred Ubiquitin Gene from a Mosquito Host.</title>
        <authorList>
            <person name="Wang Y."/>
            <person name="White M.M."/>
            <person name="Kvist S."/>
            <person name="Moncalvo J.M."/>
        </authorList>
    </citation>
    <scope>NUCLEOTIDE SEQUENCE [LARGE SCALE GENOMIC DNA]</scope>
    <source>
        <strain evidence="1 2">ALG-7-W6</strain>
    </source>
</reference>
<proteinExistence type="predicted"/>
<keyword evidence="2" id="KW-1185">Reference proteome</keyword>
<accession>A0A1R0GQQ4</accession>
<name>A0A1R0GQQ4_9FUNG</name>
<organism evidence="1 2">
    <name type="scientific">Smittium mucronatum</name>
    <dbReference type="NCBI Taxonomy" id="133383"/>
    <lineage>
        <taxon>Eukaryota</taxon>
        <taxon>Fungi</taxon>
        <taxon>Fungi incertae sedis</taxon>
        <taxon>Zoopagomycota</taxon>
        <taxon>Kickxellomycotina</taxon>
        <taxon>Harpellomycetes</taxon>
        <taxon>Harpellales</taxon>
        <taxon>Legeriomycetaceae</taxon>
        <taxon>Smittium</taxon>
    </lineage>
</organism>
<dbReference type="Proteomes" id="UP000187455">
    <property type="component" value="Unassembled WGS sequence"/>
</dbReference>
<sequence length="67" mass="8106">MSMQLSHERHAWNSEFLVSRPSNLLRQHKIIFLCDEIRENPPSRNDWNNRENLVWLPEDQYLDTGDI</sequence>
<evidence type="ECO:0000313" key="2">
    <source>
        <dbReference type="Proteomes" id="UP000187455"/>
    </source>
</evidence>
<protein>
    <submittedName>
        <fullName evidence="1">Uncharacterized protein</fullName>
    </submittedName>
</protein>
<dbReference type="EMBL" id="LSSL01004760">
    <property type="protein sequence ID" value="OLY79227.1"/>
    <property type="molecule type" value="Genomic_DNA"/>
</dbReference>
<evidence type="ECO:0000313" key="1">
    <source>
        <dbReference type="EMBL" id="OLY79227.1"/>
    </source>
</evidence>
<comment type="caution">
    <text evidence="1">The sequence shown here is derived from an EMBL/GenBank/DDBJ whole genome shotgun (WGS) entry which is preliminary data.</text>
</comment>